<protein>
    <submittedName>
        <fullName evidence="1">Type II toxin-antitoxin system RelE/ParE family toxin</fullName>
    </submittedName>
</protein>
<organism evidence="1 2">
    <name type="scientific">Pedobacter alpinus</name>
    <dbReference type="NCBI Taxonomy" id="1590643"/>
    <lineage>
        <taxon>Bacteria</taxon>
        <taxon>Pseudomonadati</taxon>
        <taxon>Bacteroidota</taxon>
        <taxon>Sphingobacteriia</taxon>
        <taxon>Sphingobacteriales</taxon>
        <taxon>Sphingobacteriaceae</taxon>
        <taxon>Pedobacter</taxon>
    </lineage>
</organism>
<dbReference type="RefSeq" id="WP_379046778.1">
    <property type="nucleotide sequence ID" value="NZ_JBHSKW010000062.1"/>
</dbReference>
<keyword evidence="2" id="KW-1185">Reference proteome</keyword>
<dbReference type="InterPro" id="IPR007711">
    <property type="entry name" value="HigB-1"/>
</dbReference>
<accession>A0ABW5TPF9</accession>
<reference evidence="2" key="1">
    <citation type="journal article" date="2019" name="Int. J. Syst. Evol. Microbiol.">
        <title>The Global Catalogue of Microorganisms (GCM) 10K type strain sequencing project: providing services to taxonomists for standard genome sequencing and annotation.</title>
        <authorList>
            <consortium name="The Broad Institute Genomics Platform"/>
            <consortium name="The Broad Institute Genome Sequencing Center for Infectious Disease"/>
            <person name="Wu L."/>
            <person name="Ma J."/>
        </authorList>
    </citation>
    <scope>NUCLEOTIDE SEQUENCE [LARGE SCALE GENOMIC DNA]</scope>
    <source>
        <strain evidence="2">KCTC 42456</strain>
    </source>
</reference>
<sequence length="94" mass="11097">MIKSFKSKSLKLLWEKNNPSKLPALQLKKIKIILQILDDLEEVPEDLLHLVSFRPHPLKGNLQGYWSLDVTANYRIIFRFESKNAYDLDYLDTH</sequence>
<dbReference type="PANTHER" id="PTHR40266:SF2">
    <property type="entry name" value="TOXIN HIGB-1"/>
    <property type="match status" value="1"/>
</dbReference>
<dbReference type="Pfam" id="PF05015">
    <property type="entry name" value="HigB-like_toxin"/>
    <property type="match status" value="1"/>
</dbReference>
<name>A0ABW5TPF9_9SPHI</name>
<dbReference type="Gene3D" id="3.30.2310.20">
    <property type="entry name" value="RelE-like"/>
    <property type="match status" value="1"/>
</dbReference>
<dbReference type="Proteomes" id="UP001597546">
    <property type="component" value="Unassembled WGS sequence"/>
</dbReference>
<dbReference type="PANTHER" id="PTHR40266">
    <property type="entry name" value="TOXIN HIGB-1"/>
    <property type="match status" value="1"/>
</dbReference>
<dbReference type="EMBL" id="JBHULV010000016">
    <property type="protein sequence ID" value="MFD2731155.1"/>
    <property type="molecule type" value="Genomic_DNA"/>
</dbReference>
<evidence type="ECO:0000313" key="1">
    <source>
        <dbReference type="EMBL" id="MFD2731155.1"/>
    </source>
</evidence>
<dbReference type="SUPFAM" id="SSF143011">
    <property type="entry name" value="RelE-like"/>
    <property type="match status" value="1"/>
</dbReference>
<gene>
    <name evidence="1" type="ORF">ACFSSE_05505</name>
</gene>
<comment type="caution">
    <text evidence="1">The sequence shown here is derived from an EMBL/GenBank/DDBJ whole genome shotgun (WGS) entry which is preliminary data.</text>
</comment>
<proteinExistence type="predicted"/>
<dbReference type="InterPro" id="IPR035093">
    <property type="entry name" value="RelE/ParE_toxin_dom_sf"/>
</dbReference>
<evidence type="ECO:0000313" key="2">
    <source>
        <dbReference type="Proteomes" id="UP001597546"/>
    </source>
</evidence>